<evidence type="ECO:0000313" key="1">
    <source>
        <dbReference type="EMBL" id="SSX28206.1"/>
    </source>
</evidence>
<dbReference type="AlphaFoldDB" id="A0A336MD94"/>
<accession>A0A336MD94</accession>
<protein>
    <submittedName>
        <fullName evidence="1">CSON015347 protein</fullName>
    </submittedName>
</protein>
<reference evidence="1" key="1">
    <citation type="submission" date="2018-07" db="EMBL/GenBank/DDBJ databases">
        <authorList>
            <person name="Quirk P.G."/>
            <person name="Krulwich T.A."/>
        </authorList>
    </citation>
    <scope>NUCLEOTIDE SEQUENCE</scope>
</reference>
<dbReference type="VEuPathDB" id="VectorBase:CSON015347"/>
<sequence>MSIDSENLESIYENVYVLVIVEGDILKWVKCLCVTIEKCNPNNLVYLLRVTIILTFILL</sequence>
<dbReference type="EMBL" id="UFQT01000960">
    <property type="protein sequence ID" value="SSX28206.1"/>
    <property type="molecule type" value="Genomic_DNA"/>
</dbReference>
<organism evidence="1">
    <name type="scientific">Culicoides sonorensis</name>
    <name type="common">Biting midge</name>
    <dbReference type="NCBI Taxonomy" id="179676"/>
    <lineage>
        <taxon>Eukaryota</taxon>
        <taxon>Metazoa</taxon>
        <taxon>Ecdysozoa</taxon>
        <taxon>Arthropoda</taxon>
        <taxon>Hexapoda</taxon>
        <taxon>Insecta</taxon>
        <taxon>Pterygota</taxon>
        <taxon>Neoptera</taxon>
        <taxon>Endopterygota</taxon>
        <taxon>Diptera</taxon>
        <taxon>Nematocera</taxon>
        <taxon>Chironomoidea</taxon>
        <taxon>Ceratopogonidae</taxon>
        <taxon>Ceratopogoninae</taxon>
        <taxon>Culicoides</taxon>
        <taxon>Monoculicoides</taxon>
    </lineage>
</organism>
<gene>
    <name evidence="1" type="primary">CSON015347</name>
</gene>
<name>A0A336MD94_CULSO</name>
<proteinExistence type="predicted"/>